<dbReference type="PANTHER" id="PTHR35908:SF1">
    <property type="entry name" value="CONSERVED PROTEIN"/>
    <property type="match status" value="1"/>
</dbReference>
<gene>
    <name evidence="2" type="ORF">FB471_2077</name>
</gene>
<proteinExistence type="predicted"/>
<organism evidence="2 3">
    <name type="scientific">Amycolatopsis cihanbeyliensis</name>
    <dbReference type="NCBI Taxonomy" id="1128664"/>
    <lineage>
        <taxon>Bacteria</taxon>
        <taxon>Bacillati</taxon>
        <taxon>Actinomycetota</taxon>
        <taxon>Actinomycetes</taxon>
        <taxon>Pseudonocardiales</taxon>
        <taxon>Pseudonocardiaceae</taxon>
        <taxon>Amycolatopsis</taxon>
    </lineage>
</organism>
<dbReference type="Proteomes" id="UP000320876">
    <property type="component" value="Unassembled WGS sequence"/>
</dbReference>
<sequence>MSAFVQNVAIDCADPYQLAQFWSQVVDRPVSDEDQPGDPEALISLGNGVDLVFLQVPEAKAGKNRLHVCLRPQDRTREDEVRRLLELGATMVADHRKPGAVCLGWAVLADPEGNEFCVLCSPAERGAG</sequence>
<accession>A0A542DH17</accession>
<name>A0A542DH17_AMYCI</name>
<feature type="domain" description="Glyoxalase-like" evidence="1">
    <location>
        <begin position="8"/>
        <end position="119"/>
    </location>
</feature>
<dbReference type="CDD" id="cd06587">
    <property type="entry name" value="VOC"/>
    <property type="match status" value="1"/>
</dbReference>
<keyword evidence="3" id="KW-1185">Reference proteome</keyword>
<protein>
    <recommendedName>
        <fullName evidence="1">Glyoxalase-like domain-containing protein</fullName>
    </recommendedName>
</protein>
<dbReference type="InterPro" id="IPR029068">
    <property type="entry name" value="Glyas_Bleomycin-R_OHBP_Dase"/>
</dbReference>
<dbReference type="InterPro" id="IPR041581">
    <property type="entry name" value="Glyoxalase_6"/>
</dbReference>
<reference evidence="2 3" key="1">
    <citation type="submission" date="2019-06" db="EMBL/GenBank/DDBJ databases">
        <title>Sequencing the genomes of 1000 actinobacteria strains.</title>
        <authorList>
            <person name="Klenk H.-P."/>
        </authorList>
    </citation>
    <scope>NUCLEOTIDE SEQUENCE [LARGE SCALE GENOMIC DNA]</scope>
    <source>
        <strain evidence="2 3">DSM 45679</strain>
    </source>
</reference>
<evidence type="ECO:0000259" key="1">
    <source>
        <dbReference type="Pfam" id="PF18029"/>
    </source>
</evidence>
<comment type="caution">
    <text evidence="2">The sequence shown here is derived from an EMBL/GenBank/DDBJ whole genome shotgun (WGS) entry which is preliminary data.</text>
</comment>
<dbReference type="Pfam" id="PF18029">
    <property type="entry name" value="Glyoxalase_6"/>
    <property type="match status" value="1"/>
</dbReference>
<dbReference type="OrthoDB" id="5524593at2"/>
<dbReference type="Gene3D" id="3.10.180.10">
    <property type="entry name" value="2,3-Dihydroxybiphenyl 1,2-Dioxygenase, domain 1"/>
    <property type="match status" value="1"/>
</dbReference>
<dbReference type="PANTHER" id="PTHR35908">
    <property type="entry name" value="HYPOTHETICAL FUSION PROTEIN"/>
    <property type="match status" value="1"/>
</dbReference>
<evidence type="ECO:0000313" key="3">
    <source>
        <dbReference type="Proteomes" id="UP000320876"/>
    </source>
</evidence>
<dbReference type="RefSeq" id="WP_141997275.1">
    <property type="nucleotide sequence ID" value="NZ_VFML01000001.1"/>
</dbReference>
<dbReference type="AlphaFoldDB" id="A0A542DH17"/>
<dbReference type="SUPFAM" id="SSF54593">
    <property type="entry name" value="Glyoxalase/Bleomycin resistance protein/Dihydroxybiphenyl dioxygenase"/>
    <property type="match status" value="1"/>
</dbReference>
<evidence type="ECO:0000313" key="2">
    <source>
        <dbReference type="EMBL" id="TQJ02352.1"/>
    </source>
</evidence>
<dbReference type="EMBL" id="VFML01000001">
    <property type="protein sequence ID" value="TQJ02352.1"/>
    <property type="molecule type" value="Genomic_DNA"/>
</dbReference>